<dbReference type="InterPro" id="IPR001087">
    <property type="entry name" value="GDSL"/>
</dbReference>
<dbReference type="InterPro" id="IPR013783">
    <property type="entry name" value="Ig-like_fold"/>
</dbReference>
<gene>
    <name evidence="5" type="ORF">PO878_11010</name>
</gene>
<keyword evidence="3" id="KW-0732">Signal</keyword>
<dbReference type="InterPro" id="IPR036116">
    <property type="entry name" value="FN3_sf"/>
</dbReference>
<feature type="chain" id="PRO_5042245148" evidence="3">
    <location>
        <begin position="32"/>
        <end position="751"/>
    </location>
</feature>
<dbReference type="CDD" id="cd00063">
    <property type="entry name" value="FN3"/>
    <property type="match status" value="1"/>
</dbReference>
<keyword evidence="1" id="KW-0326">Glycosidase</keyword>
<dbReference type="RefSeq" id="WP_272734553.1">
    <property type="nucleotide sequence ID" value="NZ_CP116942.1"/>
</dbReference>
<accession>A0AAE9Y654</accession>
<name>A0AAE9Y654_9ACTN</name>
<dbReference type="InterPro" id="IPR038255">
    <property type="entry name" value="PBS_linker_sf"/>
</dbReference>
<evidence type="ECO:0000313" key="5">
    <source>
        <dbReference type="EMBL" id="WCO65028.1"/>
    </source>
</evidence>
<dbReference type="Gene3D" id="2.60.40.10">
    <property type="entry name" value="Immunoglobulins"/>
    <property type="match status" value="1"/>
</dbReference>
<dbReference type="GO" id="GO:0005975">
    <property type="term" value="P:carbohydrate metabolic process"/>
    <property type="evidence" value="ECO:0007669"/>
    <property type="project" value="UniProtKB-ARBA"/>
</dbReference>
<protein>
    <submittedName>
        <fullName evidence="5">DUF4214 domain-containing protein</fullName>
    </submittedName>
</protein>
<evidence type="ECO:0000313" key="6">
    <source>
        <dbReference type="Proteomes" id="UP001216390"/>
    </source>
</evidence>
<evidence type="ECO:0000256" key="2">
    <source>
        <dbReference type="SAM" id="MobiDB-lite"/>
    </source>
</evidence>
<evidence type="ECO:0000256" key="1">
    <source>
        <dbReference type="ARBA" id="ARBA00023295"/>
    </source>
</evidence>
<dbReference type="Gene3D" id="1.10.3130.20">
    <property type="entry name" value="Phycobilisome linker domain"/>
    <property type="match status" value="1"/>
</dbReference>
<feature type="signal peptide" evidence="3">
    <location>
        <begin position="1"/>
        <end position="31"/>
    </location>
</feature>
<dbReference type="AlphaFoldDB" id="A0AAE9Y654"/>
<keyword evidence="1" id="KW-0378">Hydrolase</keyword>
<dbReference type="KEGG" id="ima:PO878_11010"/>
<evidence type="ECO:0000259" key="4">
    <source>
        <dbReference type="PROSITE" id="PS50853"/>
    </source>
</evidence>
<dbReference type="InterPro" id="IPR025282">
    <property type="entry name" value="DUF4214"/>
</dbReference>
<keyword evidence="6" id="KW-1185">Reference proteome</keyword>
<dbReference type="SUPFAM" id="SSF52266">
    <property type="entry name" value="SGNH hydrolase"/>
    <property type="match status" value="1"/>
</dbReference>
<sequence length="751" mass="79003">MGRSRRAATLVAALGLALTGVVALAPAPAGAAGPPPPTPTPARVGPPTSMAALGDSITQATGTGQLAEENPKNSWSTGWEVSSVRARLGIPTGSAQNLSANGARMGDADAQVLTGRDGQALRPGTQYVTIEMGGNDLCRDSVAEMTSTATYRTQLEQALAAIRSRAPEALVHVMSVPDIYNLWYIRGAPQNGTYHPEPESDQAGGLNGARFYWGQSFFPCRSLLAEPDSYSQADRARRAAVRQRTMDYNAALRAECAEWLRCRYDDDRLFDLTSNRASPPNGPLLPRAQWTFDDLDISRNEGVGRYLCPVQGVIAGGCGDHFHPSLRGQGKLADSATASSYQWSDATAPSVGLTPSPAPRPDGTFRGPVTVTFSGADASGLRGQEVRVHRPDGTVTPWSPSPGGVHPPITVSGLGTTHVEARSLDQNGNLSASKVLTLALTATAPGATGTPTLAAAPGTLAVTWPAVADDGGSPVTGHEVEVTSAGATSVTPVGPAAAVDLPVRDGRSFRVRVRAVNAQGPGPWSAPSAVALPPLASPATFVEGLYADLALRPPTAEEVDAGLAALDPSSGRPADLARALLGGAAWEGTLAPVVRLYRASFLRVPDADGLAYWEGRARSGTSVRSMADFFTRSREFVARYGSLGDREFVRRVYLNVLDREPDATGWDFWTAELQSGRWSRGRMMTYYAESAEHRIKSASLVTPVVVWWGLLQRVPTPAEVSTAATSLATDPTGVTLVDDVLASPEWVAATT</sequence>
<dbReference type="GO" id="GO:0016798">
    <property type="term" value="F:hydrolase activity, acting on glycosyl bonds"/>
    <property type="evidence" value="ECO:0007669"/>
    <property type="project" value="UniProtKB-KW"/>
</dbReference>
<dbReference type="InterPro" id="IPR036514">
    <property type="entry name" value="SGNH_hydro_sf"/>
</dbReference>
<feature type="region of interest" description="Disordered" evidence="2">
    <location>
        <begin position="29"/>
        <end position="49"/>
    </location>
</feature>
<proteinExistence type="predicted"/>
<dbReference type="PROSITE" id="PS50853">
    <property type="entry name" value="FN3"/>
    <property type="match status" value="1"/>
</dbReference>
<reference evidence="5" key="1">
    <citation type="submission" date="2023-01" db="EMBL/GenBank/DDBJ databases">
        <title>The diversity of Class Acidimicrobiia in South China Sea sediment environments and the proposal of Iamia marina sp. nov., a novel species of the genus Iamia.</title>
        <authorList>
            <person name="He Y."/>
            <person name="Tian X."/>
        </authorList>
    </citation>
    <scope>NUCLEOTIDE SEQUENCE</scope>
    <source>
        <strain evidence="5">DSM 19957</strain>
    </source>
</reference>
<dbReference type="EMBL" id="CP116942">
    <property type="protein sequence ID" value="WCO65028.1"/>
    <property type="molecule type" value="Genomic_DNA"/>
</dbReference>
<feature type="domain" description="Fibronectin type-III" evidence="4">
    <location>
        <begin position="444"/>
        <end position="535"/>
    </location>
</feature>
<dbReference type="Pfam" id="PF13946">
    <property type="entry name" value="DUF4214"/>
    <property type="match status" value="1"/>
</dbReference>
<dbReference type="Pfam" id="PF00657">
    <property type="entry name" value="Lipase_GDSL"/>
    <property type="match status" value="1"/>
</dbReference>
<dbReference type="InterPro" id="IPR003961">
    <property type="entry name" value="FN3_dom"/>
</dbReference>
<dbReference type="CDD" id="cd00229">
    <property type="entry name" value="SGNH_hydrolase"/>
    <property type="match status" value="1"/>
</dbReference>
<dbReference type="Pfam" id="PF00041">
    <property type="entry name" value="fn3"/>
    <property type="match status" value="1"/>
</dbReference>
<dbReference type="SUPFAM" id="SSF49265">
    <property type="entry name" value="Fibronectin type III"/>
    <property type="match status" value="1"/>
</dbReference>
<organism evidence="5 6">
    <name type="scientific">Iamia majanohamensis</name>
    <dbReference type="NCBI Taxonomy" id="467976"/>
    <lineage>
        <taxon>Bacteria</taxon>
        <taxon>Bacillati</taxon>
        <taxon>Actinomycetota</taxon>
        <taxon>Acidimicrobiia</taxon>
        <taxon>Acidimicrobiales</taxon>
        <taxon>Iamiaceae</taxon>
        <taxon>Iamia</taxon>
    </lineage>
</organism>
<evidence type="ECO:0000256" key="3">
    <source>
        <dbReference type="SAM" id="SignalP"/>
    </source>
</evidence>
<dbReference type="GO" id="GO:0016788">
    <property type="term" value="F:hydrolase activity, acting on ester bonds"/>
    <property type="evidence" value="ECO:0007669"/>
    <property type="project" value="InterPro"/>
</dbReference>
<dbReference type="Proteomes" id="UP001216390">
    <property type="component" value="Chromosome"/>
</dbReference>
<dbReference type="Gene3D" id="3.40.50.1110">
    <property type="entry name" value="SGNH hydrolase"/>
    <property type="match status" value="1"/>
</dbReference>